<dbReference type="Pfam" id="PF01433">
    <property type="entry name" value="Peptidase_M1"/>
    <property type="match status" value="1"/>
</dbReference>
<dbReference type="Proteomes" id="UP000642920">
    <property type="component" value="Unassembled WGS sequence"/>
</dbReference>
<comment type="cofactor">
    <cofactor evidence="2">
        <name>Zn(2+)</name>
        <dbReference type="ChEBI" id="CHEBI:29105"/>
    </cofactor>
    <text evidence="2">Binds 1 zinc ion per subunit.</text>
</comment>
<accession>A0A937AF29</accession>
<feature type="domain" description="Peptidase M1 membrane alanine aminopeptidase" evidence="4">
    <location>
        <begin position="345"/>
        <end position="496"/>
    </location>
</feature>
<dbReference type="GO" id="GO:0008270">
    <property type="term" value="F:zinc ion binding"/>
    <property type="evidence" value="ECO:0007669"/>
    <property type="project" value="InterPro"/>
</dbReference>
<keyword evidence="3" id="KW-0732">Signal</keyword>
<dbReference type="Gene3D" id="1.10.390.10">
    <property type="entry name" value="Neutral Protease Domain 2"/>
    <property type="match status" value="1"/>
</dbReference>
<comment type="caution">
    <text evidence="5">The sequence shown here is derived from an EMBL/GenBank/DDBJ whole genome shotgun (WGS) entry which is preliminary data.</text>
</comment>
<dbReference type="InterPro" id="IPR027268">
    <property type="entry name" value="Peptidase_M4/M1_CTD_sf"/>
</dbReference>
<evidence type="ECO:0000256" key="3">
    <source>
        <dbReference type="SAM" id="SignalP"/>
    </source>
</evidence>
<evidence type="ECO:0000313" key="5">
    <source>
        <dbReference type="EMBL" id="MBL0765541.1"/>
    </source>
</evidence>
<evidence type="ECO:0000259" key="4">
    <source>
        <dbReference type="Pfam" id="PF01433"/>
    </source>
</evidence>
<dbReference type="InterPro" id="IPR034015">
    <property type="entry name" value="M1_LTA4H"/>
</dbReference>
<dbReference type="EMBL" id="JAERQG010000002">
    <property type="protein sequence ID" value="MBL0765541.1"/>
    <property type="molecule type" value="Genomic_DNA"/>
</dbReference>
<dbReference type="CDD" id="cd09604">
    <property type="entry name" value="M1_APN_like"/>
    <property type="match status" value="1"/>
</dbReference>
<feature type="signal peptide" evidence="3">
    <location>
        <begin position="1"/>
        <end position="22"/>
    </location>
</feature>
<protein>
    <submittedName>
        <fullName evidence="5">M1 family metallopeptidase</fullName>
    </submittedName>
</protein>
<keyword evidence="2" id="KW-0862">Zinc</keyword>
<feature type="chain" id="PRO_5036932905" evidence="3">
    <location>
        <begin position="23"/>
        <end position="619"/>
    </location>
</feature>
<feature type="binding site" evidence="2">
    <location>
        <position position="358"/>
    </location>
    <ligand>
        <name>Zn(2+)</name>
        <dbReference type="ChEBI" id="CHEBI:29105"/>
        <note>catalytic</note>
    </ligand>
</feature>
<gene>
    <name evidence="5" type="ORF">JKP34_09780</name>
</gene>
<feature type="binding site" evidence="2">
    <location>
        <position position="354"/>
    </location>
    <ligand>
        <name>Zn(2+)</name>
        <dbReference type="ChEBI" id="CHEBI:29105"/>
        <note>catalytic</note>
    </ligand>
</feature>
<feature type="binding site" evidence="2">
    <location>
        <position position="377"/>
    </location>
    <ligand>
        <name>Zn(2+)</name>
        <dbReference type="ChEBI" id="CHEBI:29105"/>
        <note>catalytic</note>
    </ligand>
</feature>
<sequence length="619" mass="71213">MIRLKQTLLFAAGMLMAFSALAQPDRWQQAIKYEMEIDMNVETNQFTGVQKVKYTNNSPDTLTKVFYHLYFNAFQPNSMMDVRSRSIMDPDRRVGSRINALSEDEIGYQKVKSLKHNGKKVEFETVGTILEVTLDQPIMPNTTVSFDMEFEAQVPLQIRRTGRDNEEGIEYSMAQWYPKMAEYDYQGWHSNPYIGREFHGIWGDFDVKITIDENYVLGGTGYVQNPAEVGHGYQLENQKTMKPKKGKITWHFKAPQVIDFMWAADPDFKHIKAQVPNGAELHFLFQPGENTSENWEKLPEYTIKAMEYANKTFGKYPYKQFSVIQGGDGGMEYPMSTLITGERSFPSLVGVTVHEMFHSWYQGVLATNESLYPWMDEGFTTFASAETMNVIMEEGDDNPQAGNIRGYLSLAQSQYEEPMTTHSDHYNTNFAYGRAAYSKGSVFLTQLRYILGEETFCKGMRRYFNTWKFKHPNANDFIRIMEKQSGLELDWYKEYWVNSTKTIDYAVGSVLGADGNYYVTLKKIGDMPMPVEVTVKYADGSSQLYYIPLRIMRGEKNFADNDVITLADWPWVNSDYTFEVATDGKKISEVVIDNNEQTADMERSNNVFDVAAKMKVSFE</sequence>
<dbReference type="SUPFAM" id="SSF55486">
    <property type="entry name" value="Metalloproteases ('zincins'), catalytic domain"/>
    <property type="match status" value="1"/>
</dbReference>
<evidence type="ECO:0000256" key="1">
    <source>
        <dbReference type="PIRSR" id="PIRSR634015-1"/>
    </source>
</evidence>
<evidence type="ECO:0000313" key="6">
    <source>
        <dbReference type="Proteomes" id="UP000642920"/>
    </source>
</evidence>
<dbReference type="PANTHER" id="PTHR45726">
    <property type="entry name" value="LEUKOTRIENE A-4 HYDROLASE"/>
    <property type="match status" value="1"/>
</dbReference>
<keyword evidence="6" id="KW-1185">Reference proteome</keyword>
<proteinExistence type="predicted"/>
<name>A0A937AF29_9BACT</name>
<feature type="active site" description="Proton donor" evidence="1">
    <location>
        <position position="437"/>
    </location>
</feature>
<dbReference type="InterPro" id="IPR014782">
    <property type="entry name" value="Peptidase_M1_dom"/>
</dbReference>
<evidence type="ECO:0000256" key="2">
    <source>
        <dbReference type="PIRSR" id="PIRSR634015-3"/>
    </source>
</evidence>
<keyword evidence="2" id="KW-0479">Metal-binding</keyword>
<feature type="active site" description="Proton acceptor" evidence="1">
    <location>
        <position position="355"/>
    </location>
</feature>
<reference evidence="5" key="1">
    <citation type="submission" date="2021-01" db="EMBL/GenBank/DDBJ databases">
        <title>Marivirga sp. nov., isolated from intertidal surface sediments.</title>
        <authorList>
            <person name="Zhang M."/>
        </authorList>
    </citation>
    <scope>NUCLEOTIDE SEQUENCE</scope>
    <source>
        <strain evidence="5">SM1354</strain>
    </source>
</reference>
<organism evidence="5 6">
    <name type="scientific">Marivirga atlantica</name>
    <dbReference type="NCBI Taxonomy" id="1548457"/>
    <lineage>
        <taxon>Bacteria</taxon>
        <taxon>Pseudomonadati</taxon>
        <taxon>Bacteroidota</taxon>
        <taxon>Cytophagia</taxon>
        <taxon>Cytophagales</taxon>
        <taxon>Marivirgaceae</taxon>
        <taxon>Marivirga</taxon>
    </lineage>
</organism>
<dbReference type="GO" id="GO:0008237">
    <property type="term" value="F:metallopeptidase activity"/>
    <property type="evidence" value="ECO:0007669"/>
    <property type="project" value="InterPro"/>
</dbReference>
<dbReference type="PANTHER" id="PTHR45726:SF3">
    <property type="entry name" value="LEUKOTRIENE A-4 HYDROLASE"/>
    <property type="match status" value="1"/>
</dbReference>
<dbReference type="AlphaFoldDB" id="A0A937AF29"/>
<dbReference type="RefSeq" id="WP_201920372.1">
    <property type="nucleotide sequence ID" value="NZ_JAERQG010000002.1"/>
</dbReference>